<keyword evidence="2" id="KW-0479">Metal-binding</keyword>
<evidence type="ECO:0000256" key="2">
    <source>
        <dbReference type="ARBA" id="ARBA00022723"/>
    </source>
</evidence>
<dbReference type="PANTHER" id="PTHR42978">
    <property type="entry name" value="QUORUM-QUENCHING LACTONASE YTNP-RELATED-RELATED"/>
    <property type="match status" value="1"/>
</dbReference>
<protein>
    <submittedName>
        <fullName evidence="6">MBL fold metallo-hydrolase</fullName>
    </submittedName>
</protein>
<evidence type="ECO:0000256" key="3">
    <source>
        <dbReference type="ARBA" id="ARBA00022801"/>
    </source>
</evidence>
<dbReference type="Pfam" id="PF00753">
    <property type="entry name" value="Lactamase_B"/>
    <property type="match status" value="1"/>
</dbReference>
<gene>
    <name evidence="6" type="ORF">FUAX_45450</name>
</gene>
<dbReference type="Gene3D" id="3.60.15.10">
    <property type="entry name" value="Ribonuclease Z/Hydroxyacylglutathione hydrolase-like"/>
    <property type="match status" value="1"/>
</dbReference>
<sequence>MKVHHLNCVKIESPLGSAIGHCILIENNESLTLIDAGIGMAETKDPENKLGKELVEITGFQFDEGFTAIRQIEMLGLNPEKVTDIVCSHLDPDHIGGAMDFPNAKLHISKEEYDSFISGDQRYLSQQLSYNPGVQLYDKNDGEWLGVPARKLNLDFESYLIPLFGHTLGHCGVVYKRDDKWVFYVGDAYYLRAELNDRNHPVDQLATIRAVDNEMRLESLDLVRKIIKENGNEIEYFGYHDPTEFKKEKPVGDNVA</sequence>
<dbReference type="InterPro" id="IPR051013">
    <property type="entry name" value="MBL_superfamily_lactonases"/>
</dbReference>
<dbReference type="SMART" id="SM00849">
    <property type="entry name" value="Lactamase_B"/>
    <property type="match status" value="1"/>
</dbReference>
<comment type="similarity">
    <text evidence="1">Belongs to the metallo-beta-lactamase superfamily.</text>
</comment>
<keyword evidence="7" id="KW-1185">Reference proteome</keyword>
<keyword evidence="3" id="KW-0378">Hydrolase</keyword>
<geneLocation type="plasmid" evidence="6 7">
    <name>pFA3</name>
</geneLocation>
<dbReference type="KEGG" id="fax:FUAX_45450"/>
<name>A0AAU9D7X8_9BACT</name>
<organism evidence="6 7">
    <name type="scientific">Fulvitalea axinellae</name>
    <dbReference type="NCBI Taxonomy" id="1182444"/>
    <lineage>
        <taxon>Bacteria</taxon>
        <taxon>Pseudomonadati</taxon>
        <taxon>Bacteroidota</taxon>
        <taxon>Cytophagia</taxon>
        <taxon>Cytophagales</taxon>
        <taxon>Persicobacteraceae</taxon>
        <taxon>Fulvitalea</taxon>
    </lineage>
</organism>
<dbReference type="AlphaFoldDB" id="A0AAU9D7X8"/>
<accession>A0AAU9D7X8</accession>
<dbReference type="GO" id="GO:0046872">
    <property type="term" value="F:metal ion binding"/>
    <property type="evidence" value="ECO:0007669"/>
    <property type="project" value="UniProtKB-KW"/>
</dbReference>
<dbReference type="GO" id="GO:0016787">
    <property type="term" value="F:hydrolase activity"/>
    <property type="evidence" value="ECO:0007669"/>
    <property type="project" value="UniProtKB-KW"/>
</dbReference>
<feature type="domain" description="Metallo-beta-lactamase" evidence="5">
    <location>
        <begin position="19"/>
        <end position="240"/>
    </location>
</feature>
<proteinExistence type="inferred from homology"/>
<evidence type="ECO:0000256" key="1">
    <source>
        <dbReference type="ARBA" id="ARBA00007749"/>
    </source>
</evidence>
<evidence type="ECO:0000313" key="7">
    <source>
        <dbReference type="Proteomes" id="UP001348817"/>
    </source>
</evidence>
<evidence type="ECO:0000256" key="4">
    <source>
        <dbReference type="ARBA" id="ARBA00022833"/>
    </source>
</evidence>
<keyword evidence="6" id="KW-0614">Plasmid</keyword>
<dbReference type="InterPro" id="IPR001279">
    <property type="entry name" value="Metallo-B-lactamas"/>
</dbReference>
<dbReference type="CDD" id="cd07742">
    <property type="entry name" value="metallo-hydrolase-like_MBL-fold"/>
    <property type="match status" value="1"/>
</dbReference>
<dbReference type="InterPro" id="IPR036866">
    <property type="entry name" value="RibonucZ/Hydroxyglut_hydro"/>
</dbReference>
<evidence type="ECO:0000259" key="5">
    <source>
        <dbReference type="SMART" id="SM00849"/>
    </source>
</evidence>
<dbReference type="EMBL" id="AP025317">
    <property type="protein sequence ID" value="BDD12113.1"/>
    <property type="molecule type" value="Genomic_DNA"/>
</dbReference>
<keyword evidence="4" id="KW-0862">Zinc</keyword>
<dbReference type="SUPFAM" id="SSF56281">
    <property type="entry name" value="Metallo-hydrolase/oxidoreductase"/>
    <property type="match status" value="1"/>
</dbReference>
<dbReference type="RefSeq" id="WP_338395469.1">
    <property type="nucleotide sequence ID" value="NZ_AP025317.1"/>
</dbReference>
<reference evidence="6 7" key="1">
    <citation type="submission" date="2021-12" db="EMBL/GenBank/DDBJ databases">
        <title>Genome sequencing of bacteria with rrn-lacking chromosome and rrn-plasmid.</title>
        <authorList>
            <person name="Anda M."/>
            <person name="Iwasaki W."/>
        </authorList>
    </citation>
    <scope>NUCLEOTIDE SEQUENCE [LARGE SCALE GENOMIC DNA]</scope>
    <source>
        <strain evidence="6 7">DSM 100852</strain>
        <plasmid evidence="6 7">pFA3</plasmid>
    </source>
</reference>
<dbReference type="PANTHER" id="PTHR42978:SF3">
    <property type="entry name" value="BLR3078 PROTEIN"/>
    <property type="match status" value="1"/>
</dbReference>
<evidence type="ECO:0000313" key="6">
    <source>
        <dbReference type="EMBL" id="BDD12113.1"/>
    </source>
</evidence>
<dbReference type="Proteomes" id="UP001348817">
    <property type="component" value="Plasmid pFA3"/>
</dbReference>